<dbReference type="Pfam" id="PF00945">
    <property type="entry name" value="Rhabdo_ncap"/>
    <property type="match status" value="1"/>
</dbReference>
<evidence type="ECO:0000256" key="11">
    <source>
        <dbReference type="ARBA" id="ARBA00033344"/>
    </source>
</evidence>
<dbReference type="GO" id="GO:0019029">
    <property type="term" value="C:helical viral capsid"/>
    <property type="evidence" value="ECO:0007669"/>
    <property type="project" value="UniProtKB-KW"/>
</dbReference>
<keyword evidence="6" id="KW-0946">Virion</keyword>
<dbReference type="InterPro" id="IPR023331">
    <property type="entry name" value="Rhabdovirus_ncapsid_C"/>
</dbReference>
<evidence type="ECO:0000256" key="2">
    <source>
        <dbReference type="ARBA" id="ARBA00004328"/>
    </source>
</evidence>
<dbReference type="RefSeq" id="YP_008686596.1">
    <property type="nucleotide sequence ID" value="NC_022580.1"/>
</dbReference>
<evidence type="ECO:0000256" key="5">
    <source>
        <dbReference type="ARBA" id="ARBA00022561"/>
    </source>
</evidence>
<evidence type="ECO:0000313" key="14">
    <source>
        <dbReference type="Proteomes" id="UP000109622"/>
    </source>
</evidence>
<keyword evidence="10" id="KW-0687">Ribonucleoprotein</keyword>
<dbReference type="Gene3D" id="1.10.3610.10">
    <property type="entry name" value="Nucleoprotein"/>
    <property type="match status" value="1"/>
</dbReference>
<reference evidence="13 14" key="1">
    <citation type="journal article" date="2010" name="Proc. R. Soc. B">
        <title>Sigma viruses from three species of Drosophila form a major new clade in the rhabdovirus phylogeny.</title>
        <authorList>
            <person name="Longdon B."/>
            <person name="Obbard D.J."/>
            <person name="Jiggins F.M."/>
        </authorList>
    </citation>
    <scope>NUCLEOTIDE SEQUENCE [LARGE SCALE GENOMIC DNA]</scope>
    <source>
        <strain evidence="13">10A</strain>
    </source>
</reference>
<keyword evidence="5" id="KW-0167">Capsid protein</keyword>
<dbReference type="InterPro" id="IPR023330">
    <property type="entry name" value="Rhabdovirus_ncapsid_N"/>
</dbReference>
<keyword evidence="9" id="KW-1035">Host cytoplasm</keyword>
<dbReference type="Gene3D" id="1.10.3570.10">
    <property type="entry name" value="Rhabdovirus nucleocapsid protein like domain"/>
    <property type="match status" value="1"/>
</dbReference>
<comment type="subcellular location">
    <subcellularLocation>
        <location evidence="1">Host cytoplasm</location>
    </subcellularLocation>
    <subcellularLocation>
        <location evidence="2">Virion</location>
    </subcellularLocation>
</comment>
<dbReference type="InterPro" id="IPR000448">
    <property type="entry name" value="Rhabdo_ncapsid"/>
</dbReference>
<evidence type="ECO:0000256" key="10">
    <source>
        <dbReference type="ARBA" id="ARBA00023274"/>
    </source>
</evidence>
<evidence type="ECO:0000256" key="7">
    <source>
        <dbReference type="ARBA" id="ARBA00022884"/>
    </source>
</evidence>
<dbReference type="OrthoDB" id="22890at10239"/>
<dbReference type="Proteomes" id="UP000109622">
    <property type="component" value="Segment"/>
</dbReference>
<evidence type="ECO:0000256" key="1">
    <source>
        <dbReference type="ARBA" id="ARBA00004192"/>
    </source>
</evidence>
<evidence type="ECO:0000256" key="8">
    <source>
        <dbReference type="ARBA" id="ARBA00023086"/>
    </source>
</evidence>
<name>C8CJE6_9RHAB</name>
<dbReference type="EMBL" id="GQ410979">
    <property type="protein sequence ID" value="ACU65439.1"/>
    <property type="molecule type" value="Viral_cRNA"/>
</dbReference>
<proteinExistence type="predicted"/>
<keyword evidence="7" id="KW-0694">RNA-binding</keyword>
<dbReference type="GO" id="GO:1990904">
    <property type="term" value="C:ribonucleoprotein complex"/>
    <property type="evidence" value="ECO:0007669"/>
    <property type="project" value="UniProtKB-KW"/>
</dbReference>
<organism evidence="13 14">
    <name type="scientific">Drosophila obscura sigmavirus</name>
    <dbReference type="NCBI Taxonomy" id="948741"/>
    <lineage>
        <taxon>Viruses</taxon>
        <taxon>Riboviria</taxon>
        <taxon>Orthornavirae</taxon>
        <taxon>Negarnaviricota</taxon>
        <taxon>Haploviricotina</taxon>
        <taxon>Monjiviricetes</taxon>
        <taxon>Mononegavirales</taxon>
        <taxon>Rhabdoviridae</taxon>
        <taxon>Alpharhabdovirinae</taxon>
        <taxon>Sigmavirus</taxon>
        <taxon>Sigmavirus obscura</taxon>
    </lineage>
</organism>
<dbReference type="GO" id="GO:0030430">
    <property type="term" value="C:host cell cytoplasm"/>
    <property type="evidence" value="ECO:0007669"/>
    <property type="project" value="UniProtKB-SubCell"/>
</dbReference>
<dbReference type="InterPro" id="IPR035961">
    <property type="entry name" value="Rhabdovirus_nucleoprotein-like"/>
</dbReference>
<evidence type="ECO:0000256" key="3">
    <source>
        <dbReference type="ARBA" id="ARBA00014389"/>
    </source>
</evidence>
<evidence type="ECO:0000256" key="4">
    <source>
        <dbReference type="ARBA" id="ARBA00022497"/>
    </source>
</evidence>
<protein>
    <recommendedName>
        <fullName evidence="3">Nucleoprotein</fullName>
    </recommendedName>
    <alternativeName>
        <fullName evidence="11">Nucleocapsid protein</fullName>
    </alternativeName>
</protein>
<gene>
    <name evidence="13" type="primary">N</name>
</gene>
<sequence length="470" mass="52916">MARLLDAGVIYSGSETVSKPIQLASFSRTSEGEYPAAFFNPPKRPSLSLVTGRADENNPLSLGELGAMISTHLLADSLNVEWVKTFLYRYFESVKEECADDWSSYGNKFRTTEQTKRYVSPWNLIEVKIDPGIFPDSPTEGNPVIADRESLRKLVIAVTGIHRLNKTSNAEYRTLLGNRLSAFAAVKRNDGDDSSTNFFNFGIATTTYATWNQDVGFCRMIAALDMFFYKYKHHPDAIIRWGTIVSRDKDLGALLALEDLRANTASDTITNVLSWVWLSEISSEFIRLSANETDQKEALLEHSYFHYQSEMRLVNSSAYSTTHNRKLYTLTHMVGSLLGSTRAQNAYLIEKTNLSSLMRNAIFIAYACHHSHELAPIGAAAGQAEALKIARKKLNPQEEVLEGDAVFAAINREPDTRNPLAWYSYWKGLNFEDTEKLKKWVKFATERVSETRENTIGQWVKAYGSDTSSN</sequence>
<evidence type="ECO:0000256" key="6">
    <source>
        <dbReference type="ARBA" id="ARBA00022844"/>
    </source>
</evidence>
<evidence type="ECO:0000256" key="9">
    <source>
        <dbReference type="ARBA" id="ARBA00023200"/>
    </source>
</evidence>
<evidence type="ECO:0000259" key="12">
    <source>
        <dbReference type="Pfam" id="PF00945"/>
    </source>
</evidence>
<dbReference type="KEGG" id="vg:17312465"/>
<keyword evidence="8 13" id="KW-0543">Viral nucleoprotein</keyword>
<dbReference type="GO" id="GO:0019013">
    <property type="term" value="C:viral nucleocapsid"/>
    <property type="evidence" value="ECO:0007669"/>
    <property type="project" value="UniProtKB-KW"/>
</dbReference>
<keyword evidence="14" id="KW-1185">Reference proteome</keyword>
<keyword evidence="4" id="KW-1139">Helical capsid protein</keyword>
<evidence type="ECO:0000313" key="13">
    <source>
        <dbReference type="EMBL" id="ACU65439.1"/>
    </source>
</evidence>
<feature type="domain" description="Rhabdovirus nucleocapsid" evidence="12">
    <location>
        <begin position="31"/>
        <end position="444"/>
    </location>
</feature>
<accession>C8CJE6</accession>
<dbReference type="GO" id="GO:0003723">
    <property type="term" value="F:RNA binding"/>
    <property type="evidence" value="ECO:0007669"/>
    <property type="project" value="UniProtKB-KW"/>
</dbReference>
<dbReference type="SUPFAM" id="SSF140809">
    <property type="entry name" value="Rhabdovirus nucleoprotein-like"/>
    <property type="match status" value="1"/>
</dbReference>
<dbReference type="GeneID" id="17312465"/>